<dbReference type="EMBL" id="EF101928">
    <property type="protein sequence ID" value="ABT16500.1"/>
    <property type="molecule type" value="Genomic_DNA"/>
</dbReference>
<organism evidence="1 2">
    <name type="scientific">Chlorovirus heliozoae</name>
    <dbReference type="NCBI Taxonomy" id="322019"/>
    <lineage>
        <taxon>Viruses</taxon>
        <taxon>Varidnaviria</taxon>
        <taxon>Bamfordvirae</taxon>
        <taxon>Nucleocytoviricota</taxon>
        <taxon>Megaviricetes</taxon>
        <taxon>Algavirales</taxon>
        <taxon>Phycodnaviridae</taxon>
        <taxon>Chlorovirus</taxon>
    </lineage>
</organism>
<keyword evidence="2" id="KW-1185">Reference proteome</keyword>
<gene>
    <name evidence="1" type="primary">Z366L</name>
    <name evidence="1" type="ORF">ATCV1_Z366L</name>
</gene>
<dbReference type="GeneID" id="5470539"/>
<proteinExistence type="predicted"/>
<evidence type="ECO:0000313" key="2">
    <source>
        <dbReference type="Proteomes" id="UP000202420"/>
    </source>
</evidence>
<name>A7K8X6_9PHYC</name>
<sequence length="68" mass="8149">MDIVDIFTYEYIKYLIFIFMPVERGEGRVTKEVDILLHFTQNNVKKTVRLKLKIHVKVDIQLNKPDIQ</sequence>
<protein>
    <submittedName>
        <fullName evidence="1">Uncharacterized protein Z366L</fullName>
    </submittedName>
</protein>
<accession>A7K8X6</accession>
<dbReference type="Proteomes" id="UP000202420">
    <property type="component" value="Segment"/>
</dbReference>
<evidence type="ECO:0000313" key="1">
    <source>
        <dbReference type="EMBL" id="ABT16500.1"/>
    </source>
</evidence>
<reference evidence="1 2" key="1">
    <citation type="submission" date="2006-09" db="EMBL/GenBank/DDBJ databases">
        <title>Sequence and annotation of the 288-kb ATCV-1 virus that infects an endosymbiotic Chlorella strain of the heliozoon Acanthocystis turfacea.</title>
        <authorList>
            <person name="Fitzgerald L.A."/>
            <person name="Graves M.V."/>
            <person name="Li X."/>
            <person name="Pfitzner A.J.P."/>
            <person name="Hartigan J."/>
            <person name="Van Etten J.L."/>
        </authorList>
    </citation>
    <scope>NUCLEOTIDE SEQUENCE [LARGE SCALE GENOMIC DNA]</scope>
    <source>
        <strain evidence="1 2">ATCV-1</strain>
    </source>
</reference>
<dbReference type="RefSeq" id="YP_001426847.1">
    <property type="nucleotide sequence ID" value="NC_008724.1"/>
</dbReference>
<dbReference type="KEGG" id="vg:5470539"/>